<keyword evidence="1" id="KW-0812">Transmembrane</keyword>
<evidence type="ECO:0000256" key="1">
    <source>
        <dbReference type="SAM" id="Phobius"/>
    </source>
</evidence>
<protein>
    <submittedName>
        <fullName evidence="2">Uncharacterized protein</fullName>
    </submittedName>
</protein>
<keyword evidence="1" id="KW-0472">Membrane</keyword>
<gene>
    <name evidence="2" type="ORF">KP79_PYT23315</name>
</gene>
<organism evidence="2 3">
    <name type="scientific">Mizuhopecten yessoensis</name>
    <name type="common">Japanese scallop</name>
    <name type="synonym">Patinopecten yessoensis</name>
    <dbReference type="NCBI Taxonomy" id="6573"/>
    <lineage>
        <taxon>Eukaryota</taxon>
        <taxon>Metazoa</taxon>
        <taxon>Spiralia</taxon>
        <taxon>Lophotrochozoa</taxon>
        <taxon>Mollusca</taxon>
        <taxon>Bivalvia</taxon>
        <taxon>Autobranchia</taxon>
        <taxon>Pteriomorphia</taxon>
        <taxon>Pectinida</taxon>
        <taxon>Pectinoidea</taxon>
        <taxon>Pectinidae</taxon>
        <taxon>Mizuhopecten</taxon>
    </lineage>
</organism>
<dbReference type="Proteomes" id="UP000242188">
    <property type="component" value="Unassembled WGS sequence"/>
</dbReference>
<accession>A0A210PSR8</accession>
<proteinExistence type="predicted"/>
<sequence>MQSHCEIVYSRSGVTNESQEVAVDEIHDHSALCTFASTNCIERRVIEDFSLKLRKTVDAIAIATALLNHGDCNQFISELIRANIRGGSSREEMWNILLPNIPLNCSFSSFWLALYSSGYDILSTEISKHFWQYHLTVGPRRTECKRQDYFLRLKVCFHDQVFKQPHQLFLETSERHRIKYEDANDAKGKMRAADRYADCLCVLIDTKAPDFLGKFPTHNLFESLKAIIPETSNTSLTEVAYYSRLAIAHGMANDMETGRRCMAQAQAAAFQIEQNVQYVYNMLYIHIHFLCMQVERPTSNDIDRILDVTRRFLQNLPVPDEGAVFWKKMLLLRSAFFLLGFSHRGVVNELHRVEKSHVVVAKIFLAEIDAHWDGIEYVRRLFYYVCKARIQELKHKDIYDENGEGDRHQQEIVTLHFRAAIDQLDKTIEEGQREQHPQLFLAEMYSCRLRSKIGNFRYLLHIFTLYIQLFIRFILGWRNF</sequence>
<evidence type="ECO:0000313" key="2">
    <source>
        <dbReference type="EMBL" id="OWF39547.1"/>
    </source>
</evidence>
<comment type="caution">
    <text evidence="2">The sequence shown here is derived from an EMBL/GenBank/DDBJ whole genome shotgun (WGS) entry which is preliminary data.</text>
</comment>
<dbReference type="EMBL" id="NEDP02005522">
    <property type="protein sequence ID" value="OWF39547.1"/>
    <property type="molecule type" value="Genomic_DNA"/>
</dbReference>
<name>A0A210PSR8_MIZYE</name>
<dbReference type="AlphaFoldDB" id="A0A210PSR8"/>
<keyword evidence="1" id="KW-1133">Transmembrane helix</keyword>
<reference evidence="2 3" key="1">
    <citation type="journal article" date="2017" name="Nat. Ecol. Evol.">
        <title>Scallop genome provides insights into evolution of bilaterian karyotype and development.</title>
        <authorList>
            <person name="Wang S."/>
            <person name="Zhang J."/>
            <person name="Jiao W."/>
            <person name="Li J."/>
            <person name="Xun X."/>
            <person name="Sun Y."/>
            <person name="Guo X."/>
            <person name="Huan P."/>
            <person name="Dong B."/>
            <person name="Zhang L."/>
            <person name="Hu X."/>
            <person name="Sun X."/>
            <person name="Wang J."/>
            <person name="Zhao C."/>
            <person name="Wang Y."/>
            <person name="Wang D."/>
            <person name="Huang X."/>
            <person name="Wang R."/>
            <person name="Lv J."/>
            <person name="Li Y."/>
            <person name="Zhang Z."/>
            <person name="Liu B."/>
            <person name="Lu W."/>
            <person name="Hui Y."/>
            <person name="Liang J."/>
            <person name="Zhou Z."/>
            <person name="Hou R."/>
            <person name="Li X."/>
            <person name="Liu Y."/>
            <person name="Li H."/>
            <person name="Ning X."/>
            <person name="Lin Y."/>
            <person name="Zhao L."/>
            <person name="Xing Q."/>
            <person name="Dou J."/>
            <person name="Li Y."/>
            <person name="Mao J."/>
            <person name="Guo H."/>
            <person name="Dou H."/>
            <person name="Li T."/>
            <person name="Mu C."/>
            <person name="Jiang W."/>
            <person name="Fu Q."/>
            <person name="Fu X."/>
            <person name="Miao Y."/>
            <person name="Liu J."/>
            <person name="Yu Q."/>
            <person name="Li R."/>
            <person name="Liao H."/>
            <person name="Li X."/>
            <person name="Kong Y."/>
            <person name="Jiang Z."/>
            <person name="Chourrout D."/>
            <person name="Li R."/>
            <person name="Bao Z."/>
        </authorList>
    </citation>
    <scope>NUCLEOTIDE SEQUENCE [LARGE SCALE GENOMIC DNA]</scope>
    <source>
        <strain evidence="2 3">PY_sf001</strain>
    </source>
</reference>
<keyword evidence="3" id="KW-1185">Reference proteome</keyword>
<evidence type="ECO:0000313" key="3">
    <source>
        <dbReference type="Proteomes" id="UP000242188"/>
    </source>
</evidence>
<feature type="transmembrane region" description="Helical" evidence="1">
    <location>
        <begin position="456"/>
        <end position="475"/>
    </location>
</feature>
<dbReference type="OrthoDB" id="6158438at2759"/>